<sequence length="31" mass="3650">MQNIYALILNEKKEFINNVALFNNKIINIIT</sequence>
<dbReference type="EMBL" id="CP005733">
    <property type="protein sequence ID" value="AHH13444.1"/>
    <property type="molecule type" value="Genomic_DNA"/>
</dbReference>
<reference evidence="1" key="1">
    <citation type="submission" date="2013-04" db="EMBL/GenBank/DDBJ databases">
        <title>Comparative Genomics of Relapsing Fever Spirochetes.</title>
        <authorList>
            <person name="Schwan T.G."/>
            <person name="Raffel S.J."/>
            <person name="Porcella S.F."/>
            <person name="Martens C.A."/>
            <person name="Bruno D.P."/>
            <person name="Ricklefs S.M."/>
            <person name="Barbian K.B."/>
        </authorList>
    </citation>
    <scope>NUCLEOTIDE SEQUENCE</scope>
    <source>
        <strain evidence="1">YBT</strain>
        <plasmid evidence="1">unnamed</plasmid>
    </source>
</reference>
<evidence type="ECO:0000313" key="1">
    <source>
        <dbReference type="EMBL" id="AHH13444.1"/>
    </source>
</evidence>
<name>W5T2S5_BORHE</name>
<keyword evidence="1" id="KW-0614">Plasmid</keyword>
<protein>
    <submittedName>
        <fullName evidence="1">Uncharacterized protein</fullName>
    </submittedName>
</protein>
<proteinExistence type="predicted"/>
<dbReference type="AlphaFoldDB" id="W5T2S5"/>
<gene>
    <name evidence="1" type="ORF">BHO_0900078</name>
</gene>
<dbReference type="HOGENOM" id="CLU_3395398_0_0_12"/>
<geneLocation type="plasmid" evidence="1">
    <name>unnamed</name>
</geneLocation>
<accession>W5T2S5</accession>
<organism evidence="1">
    <name type="scientific">Borrelia hermsii YBT</name>
    <dbReference type="NCBI Taxonomy" id="1313295"/>
    <lineage>
        <taxon>Bacteria</taxon>
        <taxon>Pseudomonadati</taxon>
        <taxon>Spirochaetota</taxon>
        <taxon>Spirochaetia</taxon>
        <taxon>Spirochaetales</taxon>
        <taxon>Borreliaceae</taxon>
        <taxon>Borrelia</taxon>
    </lineage>
</organism>